<dbReference type="OrthoDB" id="9180928at2"/>
<evidence type="ECO:0000313" key="1">
    <source>
        <dbReference type="EMBL" id="GCL64611.1"/>
    </source>
</evidence>
<dbReference type="Proteomes" id="UP000301751">
    <property type="component" value="Unassembled WGS sequence"/>
</dbReference>
<dbReference type="RefSeq" id="WP_137734336.1">
    <property type="nucleotide sequence ID" value="NZ_BJCL01000010.1"/>
</dbReference>
<evidence type="ECO:0000313" key="2">
    <source>
        <dbReference type="Proteomes" id="UP000301751"/>
    </source>
</evidence>
<dbReference type="InterPro" id="IPR015867">
    <property type="entry name" value="N-reg_PII/ATP_PRibTrfase_C"/>
</dbReference>
<dbReference type="InterPro" id="IPR021634">
    <property type="entry name" value="DUF3240"/>
</dbReference>
<protein>
    <recommendedName>
        <fullName evidence="3">DUF3240 domain-containing protein</fullName>
    </recommendedName>
</protein>
<keyword evidence="2" id="KW-1185">Reference proteome</keyword>
<dbReference type="AlphaFoldDB" id="A0A480AT83"/>
<dbReference type="Gene3D" id="3.30.70.120">
    <property type="match status" value="1"/>
</dbReference>
<reference evidence="2" key="1">
    <citation type="submission" date="2019-03" db="EMBL/GenBank/DDBJ databases">
        <title>Aquabacterium pictum sp.nov., the first bacteriochlorophyll a-containing freshwater bacterium in the genus Aquabacterium of the class Betaproteobacteria.</title>
        <authorList>
            <person name="Hirose S."/>
            <person name="Tank M."/>
            <person name="Hara E."/>
            <person name="Tamaki H."/>
            <person name="Takaichi S."/>
            <person name="Haruta S."/>
            <person name="Hanada S."/>
        </authorList>
    </citation>
    <scope>NUCLEOTIDE SEQUENCE [LARGE SCALE GENOMIC DNA]</scope>
    <source>
        <strain evidence="2">W35</strain>
    </source>
</reference>
<dbReference type="EMBL" id="BJCL01000010">
    <property type="protein sequence ID" value="GCL64611.1"/>
    <property type="molecule type" value="Genomic_DNA"/>
</dbReference>
<dbReference type="Pfam" id="PF11582">
    <property type="entry name" value="DUF3240"/>
    <property type="match status" value="1"/>
</dbReference>
<proteinExistence type="predicted"/>
<comment type="caution">
    <text evidence="1">The sequence shown here is derived from an EMBL/GenBank/DDBJ whole genome shotgun (WGS) entry which is preliminary data.</text>
</comment>
<name>A0A480AT83_9BURK</name>
<accession>A0A480AT83</accession>
<organism evidence="1 2">
    <name type="scientific">Pseudaquabacterium pictum</name>
    <dbReference type="NCBI Taxonomy" id="2315236"/>
    <lineage>
        <taxon>Bacteria</taxon>
        <taxon>Pseudomonadati</taxon>
        <taxon>Pseudomonadota</taxon>
        <taxon>Betaproteobacteria</taxon>
        <taxon>Burkholderiales</taxon>
        <taxon>Sphaerotilaceae</taxon>
        <taxon>Pseudaquabacterium</taxon>
    </lineage>
</organism>
<sequence length="105" mass="11845">MDDSLYDCVLTLALPQALEEEALDLLLAHPQWVDGFSVVHAEGHGRLVQLPSVMEQIRGRARRCLVTVLMRHVHTPDLLQALQQTFPHPQAAWWITPLTSFGRLA</sequence>
<evidence type="ECO:0008006" key="3">
    <source>
        <dbReference type="Google" id="ProtNLM"/>
    </source>
</evidence>
<gene>
    <name evidence="1" type="ORF">AQPW35_36920</name>
</gene>